<dbReference type="STRING" id="644352.J3PGH5"/>
<organism evidence="4">
    <name type="scientific">Gaeumannomyces tritici (strain R3-111a-1)</name>
    <name type="common">Wheat and barley take-all root rot fungus</name>
    <name type="synonym">Gaeumannomyces graminis var. tritici</name>
    <dbReference type="NCBI Taxonomy" id="644352"/>
    <lineage>
        <taxon>Eukaryota</taxon>
        <taxon>Fungi</taxon>
        <taxon>Dikarya</taxon>
        <taxon>Ascomycota</taxon>
        <taxon>Pezizomycotina</taxon>
        <taxon>Sordariomycetes</taxon>
        <taxon>Sordariomycetidae</taxon>
        <taxon>Magnaporthales</taxon>
        <taxon>Magnaporthaceae</taxon>
        <taxon>Gaeumannomyces</taxon>
    </lineage>
</organism>
<dbReference type="OrthoDB" id="329835at2759"/>
<evidence type="ECO:0000256" key="2">
    <source>
        <dbReference type="ARBA" id="ARBA00022553"/>
    </source>
</evidence>
<proteinExistence type="predicted"/>
<dbReference type="InterPro" id="IPR014030">
    <property type="entry name" value="Ketoacyl_synth_N"/>
</dbReference>
<dbReference type="RefSeq" id="XP_009228765.1">
    <property type="nucleotide sequence ID" value="XM_009230501.1"/>
</dbReference>
<name>J3PGH5_GAET3</name>
<dbReference type="PANTHER" id="PTHR43775">
    <property type="entry name" value="FATTY ACID SYNTHASE"/>
    <property type="match status" value="1"/>
</dbReference>
<accession>J3PGH5</accession>
<evidence type="ECO:0000313" key="6">
    <source>
        <dbReference type="Proteomes" id="UP000006039"/>
    </source>
</evidence>
<dbReference type="GO" id="GO:0044550">
    <property type="term" value="P:secondary metabolite biosynthetic process"/>
    <property type="evidence" value="ECO:0007669"/>
    <property type="project" value="TreeGrafter"/>
</dbReference>
<reference evidence="6" key="1">
    <citation type="submission" date="2010-07" db="EMBL/GenBank/DDBJ databases">
        <title>The genome sequence of Gaeumannomyces graminis var. tritici strain R3-111a-1.</title>
        <authorList>
            <consortium name="The Broad Institute Genome Sequencing Platform"/>
            <person name="Ma L.-J."/>
            <person name="Dead R."/>
            <person name="Young S."/>
            <person name="Zeng Q."/>
            <person name="Koehrsen M."/>
            <person name="Alvarado L."/>
            <person name="Berlin A."/>
            <person name="Chapman S.B."/>
            <person name="Chen Z."/>
            <person name="Freedman E."/>
            <person name="Gellesch M."/>
            <person name="Goldberg J."/>
            <person name="Griggs A."/>
            <person name="Gujja S."/>
            <person name="Heilman E.R."/>
            <person name="Heiman D."/>
            <person name="Hepburn T."/>
            <person name="Howarth C."/>
            <person name="Jen D."/>
            <person name="Larson L."/>
            <person name="Mehta T."/>
            <person name="Neiman D."/>
            <person name="Pearson M."/>
            <person name="Roberts A."/>
            <person name="Saif S."/>
            <person name="Shea T."/>
            <person name="Shenoy N."/>
            <person name="Sisk P."/>
            <person name="Stolte C."/>
            <person name="Sykes S."/>
            <person name="Walk T."/>
            <person name="White J."/>
            <person name="Yandava C."/>
            <person name="Haas B."/>
            <person name="Nusbaum C."/>
            <person name="Birren B."/>
        </authorList>
    </citation>
    <scope>NUCLEOTIDE SEQUENCE [LARGE SCALE GENOMIC DNA]</scope>
    <source>
        <strain evidence="6">R3-111a-1</strain>
    </source>
</reference>
<dbReference type="AlphaFoldDB" id="J3PGH5"/>
<dbReference type="Pfam" id="PF00109">
    <property type="entry name" value="ketoacyl-synt"/>
    <property type="match status" value="2"/>
</dbReference>
<dbReference type="Gene3D" id="3.40.47.10">
    <property type="match status" value="2"/>
</dbReference>
<dbReference type="Proteomes" id="UP000006039">
    <property type="component" value="Unassembled WGS sequence"/>
</dbReference>
<dbReference type="GeneID" id="20353058"/>
<keyword evidence="2" id="KW-0597">Phosphoprotein</keyword>
<keyword evidence="6" id="KW-1185">Reference proteome</keyword>
<evidence type="ECO:0000259" key="3">
    <source>
        <dbReference type="SMART" id="SM00825"/>
    </source>
</evidence>
<reference evidence="5" key="5">
    <citation type="submission" date="2018-04" db="UniProtKB">
        <authorList>
            <consortium name="EnsemblFungi"/>
        </authorList>
    </citation>
    <scope>IDENTIFICATION</scope>
    <source>
        <strain evidence="5">R3-111a-1</strain>
    </source>
</reference>
<sequence>MIPVAVLQCNSPQVFYSQRSHDAGHSGLAADGVRLVRRCGQPVYTGSHLRHGLPLPLGAVELPAGQGGALLEMPERHFSLAGHYQDLGRSKSRRKPETAVAKHGYFLDPAVGPGALGTSFYPMPKSEIEQLEPQAKQLLEVARECLGDAGEVGWRGTKVGAYVGSFSNDWYDLHNKGERKYGMYRSAIVGGTSIILAPALTTATLKQGGLSTDGSCKTLSAAANGYARSEAILSARWQIATAAPASGMDDDGGDNEKDALAAAASPHLLLSSANSQQSLKDMIGRYQAFASRAEDGGGKRLN</sequence>
<dbReference type="SMART" id="SM00825">
    <property type="entry name" value="PKS_KS"/>
    <property type="match status" value="1"/>
</dbReference>
<dbReference type="VEuPathDB" id="FungiDB:GGTG_12600"/>
<reference evidence="4" key="2">
    <citation type="submission" date="2010-07" db="EMBL/GenBank/DDBJ databases">
        <authorList>
            <consortium name="The Broad Institute Genome Sequencing Platform"/>
            <consortium name="Broad Institute Genome Sequencing Center for Infectious Disease"/>
            <person name="Ma L.-J."/>
            <person name="Dead R."/>
            <person name="Young S."/>
            <person name="Zeng Q."/>
            <person name="Koehrsen M."/>
            <person name="Alvarado L."/>
            <person name="Berlin A."/>
            <person name="Chapman S.B."/>
            <person name="Chen Z."/>
            <person name="Freedman E."/>
            <person name="Gellesch M."/>
            <person name="Goldberg J."/>
            <person name="Griggs A."/>
            <person name="Gujja S."/>
            <person name="Heilman E.R."/>
            <person name="Heiman D."/>
            <person name="Hepburn T."/>
            <person name="Howarth C."/>
            <person name="Jen D."/>
            <person name="Larson L."/>
            <person name="Mehta T."/>
            <person name="Neiman D."/>
            <person name="Pearson M."/>
            <person name="Roberts A."/>
            <person name="Saif S."/>
            <person name="Shea T."/>
            <person name="Shenoy N."/>
            <person name="Sisk P."/>
            <person name="Stolte C."/>
            <person name="Sykes S."/>
            <person name="Walk T."/>
            <person name="White J."/>
            <person name="Yandava C."/>
            <person name="Haas B."/>
            <person name="Nusbaum C."/>
            <person name="Birren B."/>
        </authorList>
    </citation>
    <scope>NUCLEOTIDE SEQUENCE</scope>
    <source>
        <strain evidence="4">R3-111a-1</strain>
    </source>
</reference>
<evidence type="ECO:0000313" key="4">
    <source>
        <dbReference type="EMBL" id="EJT69717.1"/>
    </source>
</evidence>
<dbReference type="eggNOG" id="KOG1202">
    <property type="taxonomic scope" value="Eukaryota"/>
</dbReference>
<evidence type="ECO:0000256" key="1">
    <source>
        <dbReference type="ARBA" id="ARBA00022450"/>
    </source>
</evidence>
<dbReference type="SUPFAM" id="SSF53901">
    <property type="entry name" value="Thiolase-like"/>
    <property type="match status" value="1"/>
</dbReference>
<feature type="domain" description="Ketosynthase family 3 (KS3)" evidence="3">
    <location>
        <begin position="58"/>
        <end position="295"/>
    </location>
</feature>
<evidence type="ECO:0000313" key="5">
    <source>
        <dbReference type="EnsemblFungi" id="EJT69717"/>
    </source>
</evidence>
<dbReference type="HOGENOM" id="CLU_921483_0_0_1"/>
<protein>
    <recommendedName>
        <fullName evidence="3">Ketosynthase family 3 (KS3) domain-containing protein</fullName>
    </recommendedName>
</protein>
<reference evidence="5" key="4">
    <citation type="journal article" date="2015" name="G3 (Bethesda)">
        <title>Genome sequences of three phytopathogenic species of the Magnaporthaceae family of fungi.</title>
        <authorList>
            <person name="Okagaki L.H."/>
            <person name="Nunes C.C."/>
            <person name="Sailsbery J."/>
            <person name="Clay B."/>
            <person name="Brown D."/>
            <person name="John T."/>
            <person name="Oh Y."/>
            <person name="Young N."/>
            <person name="Fitzgerald M."/>
            <person name="Haas B.J."/>
            <person name="Zeng Q."/>
            <person name="Young S."/>
            <person name="Adiconis X."/>
            <person name="Fan L."/>
            <person name="Levin J.Z."/>
            <person name="Mitchell T.K."/>
            <person name="Okubara P.A."/>
            <person name="Farman M.L."/>
            <person name="Kohn L.M."/>
            <person name="Birren B."/>
            <person name="Ma L.-J."/>
            <person name="Dean R.A."/>
        </authorList>
    </citation>
    <scope>NUCLEOTIDE SEQUENCE</scope>
    <source>
        <strain evidence="5">R3-111a-1</strain>
    </source>
</reference>
<dbReference type="EMBL" id="GL385403">
    <property type="protein sequence ID" value="EJT69717.1"/>
    <property type="molecule type" value="Genomic_DNA"/>
</dbReference>
<dbReference type="InterPro" id="IPR050091">
    <property type="entry name" value="PKS_NRPS_Biosynth_Enz"/>
</dbReference>
<dbReference type="GO" id="GO:0006633">
    <property type="term" value="P:fatty acid biosynthetic process"/>
    <property type="evidence" value="ECO:0007669"/>
    <property type="project" value="TreeGrafter"/>
</dbReference>
<dbReference type="PANTHER" id="PTHR43775:SF37">
    <property type="entry name" value="SI:DKEY-61P9.11"/>
    <property type="match status" value="1"/>
</dbReference>
<dbReference type="GO" id="GO:0004312">
    <property type="term" value="F:fatty acid synthase activity"/>
    <property type="evidence" value="ECO:0007669"/>
    <property type="project" value="TreeGrafter"/>
</dbReference>
<reference evidence="4" key="3">
    <citation type="submission" date="2010-09" db="EMBL/GenBank/DDBJ databases">
        <title>Annotation of Gaeumannomyces graminis var. tritici R3-111a-1.</title>
        <authorList>
            <consortium name="The Broad Institute Genome Sequencing Platform"/>
            <person name="Ma L.-J."/>
            <person name="Dead R."/>
            <person name="Young S.K."/>
            <person name="Zeng Q."/>
            <person name="Gargeya S."/>
            <person name="Fitzgerald M."/>
            <person name="Haas B."/>
            <person name="Abouelleil A."/>
            <person name="Alvarado L."/>
            <person name="Arachchi H.M."/>
            <person name="Berlin A."/>
            <person name="Brown A."/>
            <person name="Chapman S.B."/>
            <person name="Chen Z."/>
            <person name="Dunbar C."/>
            <person name="Freedman E."/>
            <person name="Gearin G."/>
            <person name="Gellesch M."/>
            <person name="Goldberg J."/>
            <person name="Griggs A."/>
            <person name="Gujja S."/>
            <person name="Heiman D."/>
            <person name="Howarth C."/>
            <person name="Larson L."/>
            <person name="Lui A."/>
            <person name="MacDonald P.J.P."/>
            <person name="Mehta T."/>
            <person name="Montmayeur A."/>
            <person name="Murphy C."/>
            <person name="Neiman D."/>
            <person name="Pearson M."/>
            <person name="Priest M."/>
            <person name="Roberts A."/>
            <person name="Saif S."/>
            <person name="Shea T."/>
            <person name="Shenoy N."/>
            <person name="Sisk P."/>
            <person name="Stolte C."/>
            <person name="Sykes S."/>
            <person name="Yandava C."/>
            <person name="Wortman J."/>
            <person name="Nusbaum C."/>
            <person name="Birren B."/>
        </authorList>
    </citation>
    <scope>NUCLEOTIDE SEQUENCE</scope>
    <source>
        <strain evidence="4">R3-111a-1</strain>
    </source>
</reference>
<dbReference type="InterPro" id="IPR020841">
    <property type="entry name" value="PKS_Beta-ketoAc_synthase_dom"/>
</dbReference>
<dbReference type="EnsemblFungi" id="EJT69717">
    <property type="protein sequence ID" value="EJT69717"/>
    <property type="gene ID" value="GGTG_12600"/>
</dbReference>
<dbReference type="InterPro" id="IPR016039">
    <property type="entry name" value="Thiolase-like"/>
</dbReference>
<keyword evidence="1" id="KW-0596">Phosphopantetheine</keyword>
<gene>
    <name evidence="5" type="primary">20353058</name>
    <name evidence="4" type="ORF">GGTG_12600</name>
</gene>